<dbReference type="GeneID" id="85310514"/>
<evidence type="ECO:0000259" key="4">
    <source>
        <dbReference type="Pfam" id="PF00501"/>
    </source>
</evidence>
<dbReference type="InterPro" id="IPR025110">
    <property type="entry name" value="AMP-bd_C"/>
</dbReference>
<sequence length="553" mass="61501">MPYPSSFPPVSIPDLDLWTFLFERKDKPFPSSKEILTDAETGRTYTFSGLKHASHEFGKGLKARWGWKKGDVLALYTPNSIDSAVVTLGAIWAGGIVSPANPLYTVDELAFQLKDSSAKGLVTQRPFLETARKAAKSAGIPGNRIILIGDRRDETGKFRHFCSIRSTSYTGWYAKARIDPKKDLALLVYSSGTTGIPKGVCLSHHNIVANLVQYSYMDGRHYLPFGGIDGKGDKQLGAIPLFHIYGLVCCVLGPIFFGWQVVLMEKFDLEKALQTIQNYGLTFMYIPPPIVLAFGKHPLVDKYDLSTLKVLHSAAAPLTRELTEAVWERLKIPVKQGFGLSETSPICHIQSPDEWAKYIGSVGKLVPNMEAKIVDEDGNEVAEGEPGELWLKGPNVFQGYLNNPERTREAFSPCGYFKTGDIFSRDKWGNYYCVDRLKELIKYKGFPVPPAELEGLLITHKDVADVCVIGVEDKELATEVPRAYVVLSQGVEASEEKAKELAEWMAKKVAPHKKLRGGIRFVDQVPKSPSGKILRRILRDQVRKEERAAGPKL</sequence>
<keyword evidence="7" id="KW-1185">Reference proteome</keyword>
<dbReference type="InterPro" id="IPR000873">
    <property type="entry name" value="AMP-dep_synth/lig_dom"/>
</dbReference>
<dbReference type="AlphaFoldDB" id="A0AAJ0C5A6"/>
<evidence type="ECO:0000313" key="6">
    <source>
        <dbReference type="EMBL" id="KAK1769742.1"/>
    </source>
</evidence>
<dbReference type="InterPro" id="IPR020845">
    <property type="entry name" value="AMP-binding_CS"/>
</dbReference>
<evidence type="ECO:0000256" key="3">
    <source>
        <dbReference type="SAM" id="Phobius"/>
    </source>
</evidence>
<protein>
    <recommendedName>
        <fullName evidence="8">AMP-dependent synthetase/ligase domain-containing protein</fullName>
    </recommendedName>
</protein>
<gene>
    <name evidence="6" type="ORF">QBC33DRAFT_531838</name>
</gene>
<comment type="caution">
    <text evidence="6">The sequence shown here is derived from an EMBL/GenBank/DDBJ whole genome shotgun (WGS) entry which is preliminary data.</text>
</comment>
<keyword evidence="3" id="KW-1133">Transmembrane helix</keyword>
<dbReference type="Proteomes" id="UP001244011">
    <property type="component" value="Unassembled WGS sequence"/>
</dbReference>
<keyword evidence="3" id="KW-0812">Transmembrane</keyword>
<keyword evidence="3" id="KW-0472">Membrane</keyword>
<proteinExistence type="inferred from homology"/>
<dbReference type="Gene3D" id="3.30.300.30">
    <property type="match status" value="1"/>
</dbReference>
<dbReference type="EMBL" id="MU839002">
    <property type="protein sequence ID" value="KAK1769742.1"/>
    <property type="molecule type" value="Genomic_DNA"/>
</dbReference>
<dbReference type="InterPro" id="IPR042099">
    <property type="entry name" value="ANL_N_sf"/>
</dbReference>
<accession>A0AAJ0C5A6</accession>
<evidence type="ECO:0000256" key="2">
    <source>
        <dbReference type="ARBA" id="ARBA00022598"/>
    </source>
</evidence>
<dbReference type="FunFam" id="3.30.300.30:FF:000007">
    <property type="entry name" value="4-coumarate--CoA ligase 2"/>
    <property type="match status" value="1"/>
</dbReference>
<name>A0AAJ0C5A6_9PEZI</name>
<keyword evidence="2" id="KW-0436">Ligase</keyword>
<evidence type="ECO:0000313" key="7">
    <source>
        <dbReference type="Proteomes" id="UP001244011"/>
    </source>
</evidence>
<dbReference type="InterPro" id="IPR045851">
    <property type="entry name" value="AMP-bd_C_sf"/>
</dbReference>
<dbReference type="Pfam" id="PF13193">
    <property type="entry name" value="AMP-binding_C"/>
    <property type="match status" value="1"/>
</dbReference>
<dbReference type="SUPFAM" id="SSF56801">
    <property type="entry name" value="Acetyl-CoA synthetase-like"/>
    <property type="match status" value="1"/>
</dbReference>
<dbReference type="GO" id="GO:0016405">
    <property type="term" value="F:CoA-ligase activity"/>
    <property type="evidence" value="ECO:0007669"/>
    <property type="project" value="TreeGrafter"/>
</dbReference>
<feature type="domain" description="AMP-binding enzyme C-terminal" evidence="5">
    <location>
        <begin position="452"/>
        <end position="532"/>
    </location>
</feature>
<dbReference type="Pfam" id="PF00501">
    <property type="entry name" value="AMP-binding"/>
    <property type="match status" value="1"/>
</dbReference>
<dbReference type="PANTHER" id="PTHR24096:SF149">
    <property type="entry name" value="AMP-BINDING DOMAIN-CONTAINING PROTEIN-RELATED"/>
    <property type="match status" value="1"/>
</dbReference>
<evidence type="ECO:0008006" key="8">
    <source>
        <dbReference type="Google" id="ProtNLM"/>
    </source>
</evidence>
<comment type="similarity">
    <text evidence="1">Belongs to the ATP-dependent AMP-binding enzyme family.</text>
</comment>
<dbReference type="PANTHER" id="PTHR24096">
    <property type="entry name" value="LONG-CHAIN-FATTY-ACID--COA LIGASE"/>
    <property type="match status" value="1"/>
</dbReference>
<evidence type="ECO:0000256" key="1">
    <source>
        <dbReference type="ARBA" id="ARBA00006432"/>
    </source>
</evidence>
<dbReference type="PROSITE" id="PS00455">
    <property type="entry name" value="AMP_BINDING"/>
    <property type="match status" value="1"/>
</dbReference>
<reference evidence="6" key="1">
    <citation type="submission" date="2023-06" db="EMBL/GenBank/DDBJ databases">
        <title>Genome-scale phylogeny and comparative genomics of the fungal order Sordariales.</title>
        <authorList>
            <consortium name="Lawrence Berkeley National Laboratory"/>
            <person name="Hensen N."/>
            <person name="Bonometti L."/>
            <person name="Westerberg I."/>
            <person name="Brannstrom I.O."/>
            <person name="Guillou S."/>
            <person name="Cros-Aarteil S."/>
            <person name="Calhoun S."/>
            <person name="Haridas S."/>
            <person name="Kuo A."/>
            <person name="Mondo S."/>
            <person name="Pangilinan J."/>
            <person name="Riley R."/>
            <person name="Labutti K."/>
            <person name="Andreopoulos B."/>
            <person name="Lipzen A."/>
            <person name="Chen C."/>
            <person name="Yanf M."/>
            <person name="Daum C."/>
            <person name="Ng V."/>
            <person name="Clum A."/>
            <person name="Steindorff A."/>
            <person name="Ohm R."/>
            <person name="Martin F."/>
            <person name="Silar P."/>
            <person name="Natvig D."/>
            <person name="Lalanne C."/>
            <person name="Gautier V."/>
            <person name="Ament-Velasquez S.L."/>
            <person name="Kruys A."/>
            <person name="Hutchinson M.I."/>
            <person name="Powell A.J."/>
            <person name="Barry K."/>
            <person name="Miller A.N."/>
            <person name="Grigoriev I.V."/>
            <person name="Debuchy R."/>
            <person name="Gladieux P."/>
            <person name="Thoren M.H."/>
            <person name="Johannesson H."/>
        </authorList>
    </citation>
    <scope>NUCLEOTIDE SEQUENCE</scope>
    <source>
        <strain evidence="6">8032-3</strain>
    </source>
</reference>
<evidence type="ECO:0000259" key="5">
    <source>
        <dbReference type="Pfam" id="PF13193"/>
    </source>
</evidence>
<dbReference type="CDD" id="cd05911">
    <property type="entry name" value="Firefly_Luc_like"/>
    <property type="match status" value="1"/>
</dbReference>
<dbReference type="Gene3D" id="3.40.50.12780">
    <property type="entry name" value="N-terminal domain of ligase-like"/>
    <property type="match status" value="1"/>
</dbReference>
<organism evidence="6 7">
    <name type="scientific">Phialemonium atrogriseum</name>
    <dbReference type="NCBI Taxonomy" id="1093897"/>
    <lineage>
        <taxon>Eukaryota</taxon>
        <taxon>Fungi</taxon>
        <taxon>Dikarya</taxon>
        <taxon>Ascomycota</taxon>
        <taxon>Pezizomycotina</taxon>
        <taxon>Sordariomycetes</taxon>
        <taxon>Sordariomycetidae</taxon>
        <taxon>Cephalothecales</taxon>
        <taxon>Cephalothecaceae</taxon>
        <taxon>Phialemonium</taxon>
    </lineage>
</organism>
<feature type="transmembrane region" description="Helical" evidence="3">
    <location>
        <begin position="242"/>
        <end position="263"/>
    </location>
</feature>
<dbReference type="RefSeq" id="XP_060285955.1">
    <property type="nucleotide sequence ID" value="XM_060427327.1"/>
</dbReference>
<feature type="domain" description="AMP-dependent synthetase/ligase" evidence="4">
    <location>
        <begin position="23"/>
        <end position="401"/>
    </location>
</feature>